<evidence type="ECO:0000256" key="1">
    <source>
        <dbReference type="SAM" id="MobiDB-lite"/>
    </source>
</evidence>
<gene>
    <name evidence="3" type="ORF">GWI33_015805</name>
</gene>
<evidence type="ECO:0000313" key="3">
    <source>
        <dbReference type="EMBL" id="KAF7271307.1"/>
    </source>
</evidence>
<evidence type="ECO:0000256" key="2">
    <source>
        <dbReference type="SAM" id="SignalP"/>
    </source>
</evidence>
<comment type="caution">
    <text evidence="3">The sequence shown here is derived from an EMBL/GenBank/DDBJ whole genome shotgun (WGS) entry which is preliminary data.</text>
</comment>
<dbReference type="EMBL" id="JAACXV010013979">
    <property type="protein sequence ID" value="KAF7271307.1"/>
    <property type="molecule type" value="Genomic_DNA"/>
</dbReference>
<accession>A0A834HYH8</accession>
<proteinExistence type="predicted"/>
<reference evidence="3" key="1">
    <citation type="submission" date="2020-08" db="EMBL/GenBank/DDBJ databases">
        <title>Genome sequencing and assembly of the red palm weevil Rhynchophorus ferrugineus.</title>
        <authorList>
            <person name="Dias G.B."/>
            <person name="Bergman C.M."/>
            <person name="Manee M."/>
        </authorList>
    </citation>
    <scope>NUCLEOTIDE SEQUENCE</scope>
    <source>
        <strain evidence="3">AA-2017</strain>
        <tissue evidence="3">Whole larva</tissue>
    </source>
</reference>
<protein>
    <recommendedName>
        <fullName evidence="5">Secreted protein</fullName>
    </recommendedName>
</protein>
<feature type="signal peptide" evidence="2">
    <location>
        <begin position="1"/>
        <end position="29"/>
    </location>
</feature>
<evidence type="ECO:0008006" key="5">
    <source>
        <dbReference type="Google" id="ProtNLM"/>
    </source>
</evidence>
<dbReference type="Proteomes" id="UP000625711">
    <property type="component" value="Unassembled WGS sequence"/>
</dbReference>
<feature type="chain" id="PRO_5032560328" description="Secreted protein" evidence="2">
    <location>
        <begin position="30"/>
        <end position="94"/>
    </location>
</feature>
<name>A0A834HYH8_RHYFE</name>
<keyword evidence="2" id="KW-0732">Signal</keyword>
<keyword evidence="4" id="KW-1185">Reference proteome</keyword>
<organism evidence="3 4">
    <name type="scientific">Rhynchophorus ferrugineus</name>
    <name type="common">Red palm weevil</name>
    <name type="synonym">Curculio ferrugineus</name>
    <dbReference type="NCBI Taxonomy" id="354439"/>
    <lineage>
        <taxon>Eukaryota</taxon>
        <taxon>Metazoa</taxon>
        <taxon>Ecdysozoa</taxon>
        <taxon>Arthropoda</taxon>
        <taxon>Hexapoda</taxon>
        <taxon>Insecta</taxon>
        <taxon>Pterygota</taxon>
        <taxon>Neoptera</taxon>
        <taxon>Endopterygota</taxon>
        <taxon>Coleoptera</taxon>
        <taxon>Polyphaga</taxon>
        <taxon>Cucujiformia</taxon>
        <taxon>Curculionidae</taxon>
        <taxon>Dryophthorinae</taxon>
        <taxon>Rhynchophorus</taxon>
    </lineage>
</organism>
<feature type="region of interest" description="Disordered" evidence="1">
    <location>
        <begin position="52"/>
        <end position="94"/>
    </location>
</feature>
<dbReference type="AlphaFoldDB" id="A0A834HYH8"/>
<sequence length="94" mass="10933">MQTQYSYNQMTWPLLMKCFLFHCNLCCQAWGPPRRDAGRSPCQLHCHLLQSQKTRRRGGDAGRKKNAMPSAEHSEDGGEKSRQTLEVSWRKFSF</sequence>
<feature type="compositionally biased region" description="Basic and acidic residues" evidence="1">
    <location>
        <begin position="72"/>
        <end position="83"/>
    </location>
</feature>
<evidence type="ECO:0000313" key="4">
    <source>
        <dbReference type="Proteomes" id="UP000625711"/>
    </source>
</evidence>